<evidence type="ECO:0000259" key="8">
    <source>
        <dbReference type="Pfam" id="PF08100"/>
    </source>
</evidence>
<dbReference type="Pfam" id="PF00891">
    <property type="entry name" value="Methyltransf_2"/>
    <property type="match status" value="1"/>
</dbReference>
<dbReference type="Pfam" id="PF08100">
    <property type="entry name" value="Dimerisation"/>
    <property type="match status" value="1"/>
</dbReference>
<keyword evidence="10" id="KW-1185">Reference proteome</keyword>
<dbReference type="Gene3D" id="3.90.850.10">
    <property type="entry name" value="Fumarylacetoacetase-like, C-terminal domain"/>
    <property type="match status" value="1"/>
</dbReference>
<evidence type="ECO:0000256" key="2">
    <source>
        <dbReference type="ARBA" id="ARBA00022603"/>
    </source>
</evidence>
<evidence type="ECO:0000259" key="7">
    <source>
        <dbReference type="Pfam" id="PF01557"/>
    </source>
</evidence>
<dbReference type="AlphaFoldDB" id="A0A0E9NN74"/>
<dbReference type="SUPFAM" id="SSF56529">
    <property type="entry name" value="FAH"/>
    <property type="match status" value="1"/>
</dbReference>
<dbReference type="EMBL" id="BACD03000043">
    <property type="protein sequence ID" value="GAO51258.1"/>
    <property type="molecule type" value="Genomic_DNA"/>
</dbReference>
<dbReference type="PROSITE" id="PS51683">
    <property type="entry name" value="SAM_OMT_II"/>
    <property type="match status" value="1"/>
</dbReference>
<evidence type="ECO:0000313" key="10">
    <source>
        <dbReference type="Proteomes" id="UP000033140"/>
    </source>
</evidence>
<dbReference type="InterPro" id="IPR036663">
    <property type="entry name" value="Fumarylacetoacetase_C_sf"/>
</dbReference>
<dbReference type="Proteomes" id="UP000033140">
    <property type="component" value="Unassembled WGS sequence"/>
</dbReference>
<keyword evidence="2" id="KW-0489">Methyltransferase</keyword>
<dbReference type="InterPro" id="IPR016461">
    <property type="entry name" value="COMT-like"/>
</dbReference>
<dbReference type="Gene3D" id="3.40.50.150">
    <property type="entry name" value="Vaccinia Virus protein VP39"/>
    <property type="match status" value="1"/>
</dbReference>
<dbReference type="GO" id="GO:0005739">
    <property type="term" value="C:mitochondrion"/>
    <property type="evidence" value="ECO:0007669"/>
    <property type="project" value="TreeGrafter"/>
</dbReference>
<dbReference type="InterPro" id="IPR012967">
    <property type="entry name" value="COMT_dimerisation"/>
</dbReference>
<dbReference type="InterPro" id="IPR036388">
    <property type="entry name" value="WH-like_DNA-bd_sf"/>
</dbReference>
<comment type="caution">
    <text evidence="9">The sequence shown here is derived from an EMBL/GenBank/DDBJ whole genome shotgun (WGS) entry which is preliminary data.</text>
</comment>
<dbReference type="PANTHER" id="PTHR11820:SF7">
    <property type="entry name" value="ACYLPYRUVASE FAHD1, MITOCHONDRIAL"/>
    <property type="match status" value="1"/>
</dbReference>
<dbReference type="Pfam" id="PF01557">
    <property type="entry name" value="FAA_hydrolase"/>
    <property type="match status" value="1"/>
</dbReference>
<dbReference type="PANTHER" id="PTHR11820">
    <property type="entry name" value="ACYLPYRUVASE"/>
    <property type="match status" value="1"/>
</dbReference>
<evidence type="ECO:0000313" key="9">
    <source>
        <dbReference type="EMBL" id="GAO51258.1"/>
    </source>
</evidence>
<evidence type="ECO:0000256" key="5">
    <source>
        <dbReference type="ARBA" id="ARBA00022723"/>
    </source>
</evidence>
<evidence type="ECO:0000256" key="1">
    <source>
        <dbReference type="ARBA" id="ARBA00010211"/>
    </source>
</evidence>
<dbReference type="GO" id="GO:0019752">
    <property type="term" value="P:carboxylic acid metabolic process"/>
    <property type="evidence" value="ECO:0007669"/>
    <property type="project" value="UniProtKB-ARBA"/>
</dbReference>
<name>A0A0E9NN74_SAICN</name>
<keyword evidence="3" id="KW-0808">Transferase</keyword>
<dbReference type="GO" id="GO:0046872">
    <property type="term" value="F:metal ion binding"/>
    <property type="evidence" value="ECO:0007669"/>
    <property type="project" value="UniProtKB-KW"/>
</dbReference>
<dbReference type="STRING" id="698492.A0A0E9NN74"/>
<dbReference type="GO" id="GO:0046983">
    <property type="term" value="F:protein dimerization activity"/>
    <property type="evidence" value="ECO:0007669"/>
    <property type="project" value="InterPro"/>
</dbReference>
<feature type="domain" description="Fumarylacetoacetase-like C-terminal" evidence="7">
    <location>
        <begin position="465"/>
        <end position="663"/>
    </location>
</feature>
<accession>A0A0E9NN74</accession>
<keyword evidence="5" id="KW-0479">Metal-binding</keyword>
<dbReference type="GO" id="GO:0032259">
    <property type="term" value="P:methylation"/>
    <property type="evidence" value="ECO:0007669"/>
    <property type="project" value="UniProtKB-KW"/>
</dbReference>
<feature type="domain" description="O-methyltransferase C-terminal" evidence="6">
    <location>
        <begin position="208"/>
        <end position="411"/>
    </location>
</feature>
<dbReference type="SUPFAM" id="SSF53335">
    <property type="entry name" value="S-adenosyl-L-methionine-dependent methyltransferases"/>
    <property type="match status" value="1"/>
</dbReference>
<dbReference type="InterPro" id="IPR029063">
    <property type="entry name" value="SAM-dependent_MTases_sf"/>
</dbReference>
<evidence type="ECO:0008006" key="11">
    <source>
        <dbReference type="Google" id="ProtNLM"/>
    </source>
</evidence>
<dbReference type="GO" id="GO:0018773">
    <property type="term" value="F:acetylpyruvate hydrolase activity"/>
    <property type="evidence" value="ECO:0007669"/>
    <property type="project" value="TreeGrafter"/>
</dbReference>
<dbReference type="GO" id="GO:0008171">
    <property type="term" value="F:O-methyltransferase activity"/>
    <property type="evidence" value="ECO:0007669"/>
    <property type="project" value="InterPro"/>
</dbReference>
<organism evidence="9 10">
    <name type="scientific">Saitoella complicata (strain BCRC 22490 / CBS 7301 / JCM 7358 / NBRC 10748 / NRRL Y-17804)</name>
    <dbReference type="NCBI Taxonomy" id="698492"/>
    <lineage>
        <taxon>Eukaryota</taxon>
        <taxon>Fungi</taxon>
        <taxon>Dikarya</taxon>
        <taxon>Ascomycota</taxon>
        <taxon>Taphrinomycotina</taxon>
        <taxon>Taphrinomycotina incertae sedis</taxon>
        <taxon>Saitoella</taxon>
    </lineage>
</organism>
<reference evidence="9 10" key="2">
    <citation type="journal article" date="2014" name="J. Gen. Appl. Microbiol.">
        <title>The early diverging ascomycetous budding yeast Saitoella complicata has three histone deacetylases belonging to the Clr6, Hos2, and Rpd3 lineages.</title>
        <authorList>
            <person name="Nishida H."/>
            <person name="Matsumoto T."/>
            <person name="Kondo S."/>
            <person name="Hamamoto M."/>
            <person name="Yoshikawa H."/>
        </authorList>
    </citation>
    <scope>NUCLEOTIDE SEQUENCE [LARGE SCALE GENOMIC DNA]</scope>
    <source>
        <strain evidence="9 10">NRRL Y-17804</strain>
    </source>
</reference>
<dbReference type="InterPro" id="IPR011234">
    <property type="entry name" value="Fumarylacetoacetase-like_C"/>
</dbReference>
<dbReference type="InterPro" id="IPR001077">
    <property type="entry name" value="COMT_C"/>
</dbReference>
<dbReference type="FunFam" id="3.90.850.10:FF:000003">
    <property type="entry name" value="Fumarylacetoacetate hydrolase domain-containing 1"/>
    <property type="match status" value="1"/>
</dbReference>
<comment type="similarity">
    <text evidence="1">Belongs to the FAH family.</text>
</comment>
<keyword evidence="4" id="KW-0949">S-adenosyl-L-methionine</keyword>
<feature type="domain" description="O-methyltransferase dimerisation" evidence="8">
    <location>
        <begin position="85"/>
        <end position="158"/>
    </location>
</feature>
<evidence type="ECO:0000256" key="4">
    <source>
        <dbReference type="ARBA" id="ARBA00022691"/>
    </source>
</evidence>
<dbReference type="InterPro" id="IPR036390">
    <property type="entry name" value="WH_DNA-bd_sf"/>
</dbReference>
<dbReference type="SUPFAM" id="SSF46785">
    <property type="entry name" value="Winged helix' DNA-binding domain"/>
    <property type="match status" value="1"/>
</dbReference>
<reference evidence="9 10" key="3">
    <citation type="journal article" date="2015" name="Genome Announc.">
        <title>Draft Genome Sequence of the Archiascomycetous Yeast Saitoella complicata.</title>
        <authorList>
            <person name="Yamauchi K."/>
            <person name="Kondo S."/>
            <person name="Hamamoto M."/>
            <person name="Takahashi Y."/>
            <person name="Ogura Y."/>
            <person name="Hayashi T."/>
            <person name="Nishida H."/>
        </authorList>
    </citation>
    <scope>NUCLEOTIDE SEQUENCE [LARGE SCALE GENOMIC DNA]</scope>
    <source>
        <strain evidence="9 10">NRRL Y-17804</strain>
    </source>
</reference>
<dbReference type="OMA" id="PLPANWG"/>
<protein>
    <recommendedName>
        <fullName evidence="11">O-methyltransferase domain-containing protein</fullName>
    </recommendedName>
</protein>
<dbReference type="Gene3D" id="1.10.10.10">
    <property type="entry name" value="Winged helix-like DNA-binding domain superfamily/Winged helix DNA-binding domain"/>
    <property type="match status" value="1"/>
</dbReference>
<sequence>MPSTMSPLIQLRELHAYIGDAINVLEKECSEHNDPMVDVHSTEVHPRITRILSEEVGNAEKTIFGAATMLQASLNPRTVLRDKILSYHITNALQVVNAKGVAKILGTGKVSAKDLAGATGINPDKLTRIMRLLCSNLIFCKVEDDVYANNAVSILLASDEAQALVGHCLEDVNPVGVSGLYEALTKVDLKDSFALSASPFAITKRTELSVFDYWKRHEPHAFYRFPKAMSAHAEYDGFAAAKAFPFADMSGGVIVDVGGSLGQTSRLFLEENSKIQLVLEDMEPVVRAAEEHWTVNHPDLISRVTFQPCDFFKTQPVKGADVYYLQNIIHDWTDEDCVKILENLRDAMTTESRLIIAGVVPPSLTKGPAPRPLLPNYSESFAFCSDLQMLYMCNSRERTAADLDRLMNPLGVKVVKEWKNSGSFTLTECMFCYTTLNCEYVDQLIHTISTITMSSFAQFARNSRKIVGIGRNYADHIKELNNVRPTEPFFFVKPMSSLLFKNQGPVLLPRGVKVHYEVELAIIMGKELKDVRESETDRIYDAIAGYAVGIDMTARNMQEQNKKKGLPWAAAKGFDTFQPISDFIPKEKIPDPHNAELWLTVNDQLKQQDNTNLMLFRIPRLLEHISGIMKLEPNDIILTGTPKGVGPVVHGDVMKAGIRVDGKEIAEGLMEVKVEDRQGGYEFKL</sequence>
<proteinExistence type="inferred from homology"/>
<reference evidence="9 10" key="1">
    <citation type="journal article" date="2011" name="J. Gen. Appl. Microbiol.">
        <title>Draft genome sequencing of the enigmatic yeast Saitoella complicata.</title>
        <authorList>
            <person name="Nishida H."/>
            <person name="Hamamoto M."/>
            <person name="Sugiyama J."/>
        </authorList>
    </citation>
    <scope>NUCLEOTIDE SEQUENCE [LARGE SCALE GENOMIC DNA]</scope>
    <source>
        <strain evidence="9 10">NRRL Y-17804</strain>
    </source>
</reference>
<evidence type="ECO:0000256" key="3">
    <source>
        <dbReference type="ARBA" id="ARBA00022679"/>
    </source>
</evidence>
<gene>
    <name evidence="9" type="ORF">G7K_5364-t1</name>
</gene>
<evidence type="ECO:0000259" key="6">
    <source>
        <dbReference type="Pfam" id="PF00891"/>
    </source>
</evidence>